<dbReference type="InterPro" id="IPR022683">
    <property type="entry name" value="Calpain_III"/>
</dbReference>
<reference evidence="9" key="1">
    <citation type="submission" date="2019-03" db="EMBL/GenBank/DDBJ databases">
        <title>Improved annotation for the trematode Fasciola hepatica.</title>
        <authorList>
            <person name="Choi Y.-J."/>
            <person name="Martin J."/>
            <person name="Mitreva M."/>
        </authorList>
    </citation>
    <scope>NUCLEOTIDE SEQUENCE [LARGE SCALE GENOMIC DNA]</scope>
</reference>
<evidence type="ECO:0000313" key="9">
    <source>
        <dbReference type="EMBL" id="THD28516.1"/>
    </source>
</evidence>
<evidence type="ECO:0000256" key="1">
    <source>
        <dbReference type="ARBA" id="ARBA00007623"/>
    </source>
</evidence>
<dbReference type="CDD" id="cd16182">
    <property type="entry name" value="EFh_PEF_Group_II_CAPN_like"/>
    <property type="match status" value="1"/>
</dbReference>
<dbReference type="PROSITE" id="PS50203">
    <property type="entry name" value="CALPAIN_CAT"/>
    <property type="match status" value="1"/>
</dbReference>
<dbReference type="InterPro" id="IPR036213">
    <property type="entry name" value="Calpain_III_sf"/>
</dbReference>
<evidence type="ECO:0000259" key="8">
    <source>
        <dbReference type="PROSITE" id="PS50222"/>
    </source>
</evidence>
<dbReference type="Gene3D" id="1.10.238.10">
    <property type="entry name" value="EF-hand"/>
    <property type="match status" value="1"/>
</dbReference>
<evidence type="ECO:0000256" key="3">
    <source>
        <dbReference type="ARBA" id="ARBA00022801"/>
    </source>
</evidence>
<dbReference type="SMART" id="SM00230">
    <property type="entry name" value="CysPc"/>
    <property type="match status" value="1"/>
</dbReference>
<feature type="domain" description="EF-hand" evidence="8">
    <location>
        <begin position="656"/>
        <end position="691"/>
    </location>
</feature>
<dbReference type="InterPro" id="IPR038765">
    <property type="entry name" value="Papain-like_cys_pep_sf"/>
</dbReference>
<dbReference type="CDD" id="cd00044">
    <property type="entry name" value="CysPc"/>
    <property type="match status" value="1"/>
</dbReference>
<feature type="active site" evidence="5 6">
    <location>
        <position position="152"/>
    </location>
</feature>
<dbReference type="CDD" id="cd00214">
    <property type="entry name" value="Calpain_III"/>
    <property type="match status" value="1"/>
</dbReference>
<dbReference type="GO" id="GO:0005737">
    <property type="term" value="C:cytoplasm"/>
    <property type="evidence" value="ECO:0007669"/>
    <property type="project" value="TreeGrafter"/>
</dbReference>
<dbReference type="Proteomes" id="UP000230066">
    <property type="component" value="Unassembled WGS sequence"/>
</dbReference>
<dbReference type="AlphaFoldDB" id="A0A4E0RJT9"/>
<evidence type="ECO:0000256" key="2">
    <source>
        <dbReference type="ARBA" id="ARBA00022670"/>
    </source>
</evidence>
<dbReference type="InterPro" id="IPR022684">
    <property type="entry name" value="Calpain_cysteine_protease"/>
</dbReference>
<gene>
    <name evidence="9" type="ORF">D915_000674</name>
</gene>
<dbReference type="Pfam" id="PF00648">
    <property type="entry name" value="Peptidase_C2"/>
    <property type="match status" value="1"/>
</dbReference>
<dbReference type="SUPFAM" id="SSF54001">
    <property type="entry name" value="Cysteine proteinases"/>
    <property type="match status" value="1"/>
</dbReference>
<dbReference type="PANTHER" id="PTHR10183">
    <property type="entry name" value="CALPAIN"/>
    <property type="match status" value="1"/>
</dbReference>
<dbReference type="InterPro" id="IPR001300">
    <property type="entry name" value="Peptidase_C2_calpain_cat"/>
</dbReference>
<evidence type="ECO:0000256" key="5">
    <source>
        <dbReference type="PIRSR" id="PIRSR622684-1"/>
    </source>
</evidence>
<dbReference type="Gene3D" id="2.60.120.380">
    <property type="match status" value="1"/>
</dbReference>
<dbReference type="GO" id="GO:0005509">
    <property type="term" value="F:calcium ion binding"/>
    <property type="evidence" value="ECO:0007669"/>
    <property type="project" value="InterPro"/>
</dbReference>
<feature type="active site" evidence="5 6">
    <location>
        <position position="311"/>
    </location>
</feature>
<dbReference type="PROSITE" id="PS00139">
    <property type="entry name" value="THIOL_PROTEASE_CYS"/>
    <property type="match status" value="1"/>
</dbReference>
<dbReference type="GO" id="GO:0004198">
    <property type="term" value="F:calcium-dependent cysteine-type endopeptidase activity"/>
    <property type="evidence" value="ECO:0007669"/>
    <property type="project" value="InterPro"/>
</dbReference>
<dbReference type="SUPFAM" id="SSF49758">
    <property type="entry name" value="Calpain large subunit, middle domain (domain III)"/>
    <property type="match status" value="1"/>
</dbReference>
<organism evidence="9 10">
    <name type="scientific">Fasciola hepatica</name>
    <name type="common">Liver fluke</name>
    <dbReference type="NCBI Taxonomy" id="6192"/>
    <lineage>
        <taxon>Eukaryota</taxon>
        <taxon>Metazoa</taxon>
        <taxon>Spiralia</taxon>
        <taxon>Lophotrochozoa</taxon>
        <taxon>Platyhelminthes</taxon>
        <taxon>Trematoda</taxon>
        <taxon>Digenea</taxon>
        <taxon>Plagiorchiida</taxon>
        <taxon>Echinostomata</taxon>
        <taxon>Echinostomatoidea</taxon>
        <taxon>Fasciolidae</taxon>
        <taxon>Fasciola</taxon>
    </lineage>
</organism>
<comment type="similarity">
    <text evidence="1">Belongs to the peptidase C2 family.</text>
</comment>
<evidence type="ECO:0000256" key="4">
    <source>
        <dbReference type="ARBA" id="ARBA00022807"/>
    </source>
</evidence>
<dbReference type="InterPro" id="IPR011992">
    <property type="entry name" value="EF-hand-dom_pair"/>
</dbReference>
<keyword evidence="10" id="KW-1185">Reference proteome</keyword>
<feature type="active site" evidence="5 6">
    <location>
        <position position="335"/>
    </location>
</feature>
<sequence length="756" mass="85778">MGKVVIVYERDENSSGTITRPQASGLDTGRIITPNRTGAADDYLKVLQPKKGKGRMEFNPNLPKTLTPKGYAKFKLMMSVASKQYQTLVRRLKRDGTLWEDPDFPASEDSIKIPELAGKLEWKRPKQINPKAEFFVGGASRFDIEQGAVGDCWLLAVVSTISSYPALFDQVVPKEQSIQSPDYCGVFRFRFWRFGQWVEVLVDDRLPVYRGSNRLAFMHSSEGDEFWSALTEKAYAKLCGCYFHLSGGTQSEAMEDLTGGICETLVLTPKERPKDLLEQMIKYAKQCCLMGCSVDSTVIEAKLANGLIAGHAYSVTGVNSVNSRGKKQYLVRCRNPWGGNYEWRGAWCDGSKEWQYVGPEEKKQLDLNFNDDGEFWMAYEDFISTFTRLEVCHLGLESLEADQNLRGKRRLEESIFSGEWQKNVNAGGCINNRSTYWTNSQFRFDVTDPDPDDNDQMNTIIIGLMQKDVRQQKGADFLTIGFMLYDIDPNQKTLFSRAQLLAKRAIGKSAFSNSREVVAHFRLKTGSYVVIPSTFEPNQEAKFIVRVLSQVAMTEAELDEDNTNHGIGDDIIEAMKLEDMVLSEDQQIEQRFNEICDPQTKSINAVQLGVLLNGSTLQDMPAFTGFTKEMLRSMVAAVDNNLTGTVEFPEFMDLWSKAKCWKMIFLAHDTDGCGYFRSHEFREALITAGYNVSNKLFNALVHRYQDPDTERMCFEDFMLCSIRLKNMFDNSVAQPKNTQGEAIFSKEDYLRFGVYV</sequence>
<dbReference type="InterPro" id="IPR022682">
    <property type="entry name" value="Calpain_domain_III"/>
</dbReference>
<dbReference type="Pfam" id="PF01067">
    <property type="entry name" value="Calpain_III"/>
    <property type="match status" value="1"/>
</dbReference>
<keyword evidence="3 6" id="KW-0378">Hydrolase</keyword>
<dbReference type="GO" id="GO:0006508">
    <property type="term" value="P:proteolysis"/>
    <property type="evidence" value="ECO:0007669"/>
    <property type="project" value="UniProtKB-KW"/>
</dbReference>
<dbReference type="PROSITE" id="PS50222">
    <property type="entry name" value="EF_HAND_2"/>
    <property type="match status" value="1"/>
</dbReference>
<dbReference type="PRINTS" id="PR00704">
    <property type="entry name" value="CALPAIN"/>
</dbReference>
<dbReference type="SMART" id="SM00720">
    <property type="entry name" value="calpain_III"/>
    <property type="match status" value="1"/>
</dbReference>
<name>A0A4E0RJT9_FASHE</name>
<dbReference type="FunFam" id="3.90.70.10:FF:000001">
    <property type="entry name" value="Calpain-1 catalytic subunit"/>
    <property type="match status" value="1"/>
</dbReference>
<evidence type="ECO:0000259" key="7">
    <source>
        <dbReference type="PROSITE" id="PS50203"/>
    </source>
</evidence>
<dbReference type="SUPFAM" id="SSF47473">
    <property type="entry name" value="EF-hand"/>
    <property type="match status" value="1"/>
</dbReference>
<keyword evidence="4 6" id="KW-0788">Thiol protease</keyword>
<feature type="domain" description="Calpain catalytic" evidence="7">
    <location>
        <begin position="98"/>
        <end position="395"/>
    </location>
</feature>
<keyword evidence="2 6" id="KW-0645">Protease</keyword>
<dbReference type="Gene3D" id="3.90.70.10">
    <property type="entry name" value="Cysteine proteinases"/>
    <property type="match status" value="1"/>
</dbReference>
<evidence type="ECO:0000256" key="6">
    <source>
        <dbReference type="PROSITE-ProRule" id="PRU00239"/>
    </source>
</evidence>
<proteinExistence type="inferred from homology"/>
<protein>
    <submittedName>
        <fullName evidence="9">Calpain-B</fullName>
    </submittedName>
</protein>
<accession>A0A4E0RJT9</accession>
<dbReference type="EMBL" id="JXXN02000130">
    <property type="protein sequence ID" value="THD28516.1"/>
    <property type="molecule type" value="Genomic_DNA"/>
</dbReference>
<dbReference type="InterPro" id="IPR000169">
    <property type="entry name" value="Pept_cys_AS"/>
</dbReference>
<dbReference type="InterPro" id="IPR002048">
    <property type="entry name" value="EF_hand_dom"/>
</dbReference>
<dbReference type="InterPro" id="IPR033883">
    <property type="entry name" value="C2_III"/>
</dbReference>
<comment type="caution">
    <text evidence="9">The sequence shown here is derived from an EMBL/GenBank/DDBJ whole genome shotgun (WGS) entry which is preliminary data.</text>
</comment>
<evidence type="ECO:0000313" key="10">
    <source>
        <dbReference type="Proteomes" id="UP000230066"/>
    </source>
</evidence>
<dbReference type="PANTHER" id="PTHR10183:SF433">
    <property type="entry name" value="CALPAIN-A-RELATED"/>
    <property type="match status" value="1"/>
</dbReference>